<keyword evidence="2" id="KW-1185">Reference proteome</keyword>
<dbReference type="Proteomes" id="UP000515683">
    <property type="component" value="Segment"/>
</dbReference>
<organism evidence="1 2">
    <name type="scientific">Synechococcus phage S-SCSM1</name>
    <dbReference type="NCBI Taxonomy" id="2588487"/>
    <lineage>
        <taxon>Viruses</taxon>
        <taxon>Duplodnaviria</taxon>
        <taxon>Heunggongvirae</taxon>
        <taxon>Uroviricota</taxon>
        <taxon>Caudoviricetes</taxon>
        <taxon>Pantevenvirales</taxon>
        <taxon>Kyanoviridae</taxon>
        <taxon>Zhoulongquanvirus</taxon>
        <taxon>Zhoulongquanvirus esscess</taxon>
    </lineage>
</organism>
<evidence type="ECO:0000313" key="2">
    <source>
        <dbReference type="Proteomes" id="UP000515683"/>
    </source>
</evidence>
<proteinExistence type="predicted"/>
<dbReference type="InterPro" id="IPR014954">
    <property type="entry name" value="DUF1825"/>
</dbReference>
<dbReference type="EMBL" id="MK867354">
    <property type="protein sequence ID" value="QFG06468.1"/>
    <property type="molecule type" value="Genomic_DNA"/>
</dbReference>
<accession>A0A6M2ZHL3</accession>
<protein>
    <submittedName>
        <fullName evidence="1">Uncharacterized protein</fullName>
    </submittedName>
</protein>
<dbReference type="Pfam" id="PF08855">
    <property type="entry name" value="DUF1825"/>
    <property type="match status" value="1"/>
</dbReference>
<sequence>MSFFDSELVQTEMQEISKLQEKVYSNVFAFPSLDREGKLRHINDLETLMEKQKILYMRLALSDDPDALNMKLRIQDSATMMGLPENVDMNALFANMTRLVGNLKEQLIKEID</sequence>
<gene>
    <name evidence="1" type="ORF">SSCSM1_205</name>
</gene>
<reference evidence="1" key="1">
    <citation type="submission" date="2019-04" db="EMBL/GenBank/DDBJ databases">
        <title>Genomic and proteomic characterization of cyanophage S-SCSM1 provides new insights into understanding the viral gene diversity and phage-host interactions.</title>
        <authorList>
            <person name="Wang Q."/>
            <person name="Xu Y."/>
            <person name="Jiao N."/>
            <person name="Zhang R."/>
        </authorList>
    </citation>
    <scope>NUCLEOTIDE SEQUENCE [LARGE SCALE GENOMIC DNA]</scope>
</reference>
<evidence type="ECO:0000313" key="1">
    <source>
        <dbReference type="EMBL" id="QFG06468.1"/>
    </source>
</evidence>
<name>A0A6M2ZHL3_9CAUD</name>